<dbReference type="Gene3D" id="4.10.960.10">
    <property type="entry name" value="Ribosomal protein L3, domain 3"/>
    <property type="match status" value="1"/>
</dbReference>
<evidence type="ECO:0000256" key="2">
    <source>
        <dbReference type="ARBA" id="ARBA00022730"/>
    </source>
</evidence>
<name>A0A2D6LPD8_9ARCH</name>
<feature type="region of interest" description="Disordered" evidence="8">
    <location>
        <begin position="352"/>
        <end position="409"/>
    </location>
</feature>
<dbReference type="InterPro" id="IPR000597">
    <property type="entry name" value="Ribosomal_uL3"/>
</dbReference>
<keyword evidence="2" id="KW-0699">rRNA-binding</keyword>
<dbReference type="Pfam" id="PF00297">
    <property type="entry name" value="Ribosomal_L3"/>
    <property type="match status" value="1"/>
</dbReference>
<evidence type="ECO:0000256" key="7">
    <source>
        <dbReference type="NCBIfam" id="TIGR03626"/>
    </source>
</evidence>
<dbReference type="NCBIfam" id="TIGR03626">
    <property type="entry name" value="L3_arch"/>
    <property type="match status" value="1"/>
</dbReference>
<organism evidence="9 10">
    <name type="scientific">Candidatus Iainarchaeum sp</name>
    <dbReference type="NCBI Taxonomy" id="3101447"/>
    <lineage>
        <taxon>Archaea</taxon>
        <taxon>Candidatus Iainarchaeota</taxon>
        <taxon>Candidatus Iainarchaeia</taxon>
        <taxon>Candidatus Iainarchaeales</taxon>
        <taxon>Candidatus Iainarchaeaceae</taxon>
        <taxon>Candidatus Iainarchaeum</taxon>
    </lineage>
</organism>
<accession>A0A2D6LPD8</accession>
<keyword evidence="5" id="KW-0687">Ribonucleoprotein</keyword>
<evidence type="ECO:0000256" key="8">
    <source>
        <dbReference type="SAM" id="MobiDB-lite"/>
    </source>
</evidence>
<dbReference type="AlphaFoldDB" id="A0A2D6LPD8"/>
<dbReference type="Proteomes" id="UP000226712">
    <property type="component" value="Unassembled WGS sequence"/>
</dbReference>
<dbReference type="InterPro" id="IPR044892">
    <property type="entry name" value="Ribosomal_L3_dom_3_arc_sf"/>
</dbReference>
<dbReference type="GO" id="GO:0003735">
    <property type="term" value="F:structural constituent of ribosome"/>
    <property type="evidence" value="ECO:0007669"/>
    <property type="project" value="UniProtKB-UniRule"/>
</dbReference>
<dbReference type="GO" id="GO:0019843">
    <property type="term" value="F:rRNA binding"/>
    <property type="evidence" value="ECO:0007669"/>
    <property type="project" value="UniProtKB-KW"/>
</dbReference>
<proteinExistence type="inferred from homology"/>
<keyword evidence="4 9" id="KW-0689">Ribosomal protein</keyword>
<evidence type="ECO:0000256" key="3">
    <source>
        <dbReference type="ARBA" id="ARBA00022884"/>
    </source>
</evidence>
<gene>
    <name evidence="9" type="primary">rpl3p</name>
    <name evidence="9" type="ORF">CL944_01040</name>
</gene>
<dbReference type="EMBL" id="NZBD01000004">
    <property type="protein sequence ID" value="MAG18041.1"/>
    <property type="molecule type" value="Genomic_DNA"/>
</dbReference>
<dbReference type="PANTHER" id="PTHR11363">
    <property type="entry name" value="60S RIBOSOMAL PROTEIN L3-RELATED"/>
    <property type="match status" value="1"/>
</dbReference>
<evidence type="ECO:0000256" key="6">
    <source>
        <dbReference type="ARBA" id="ARBA00035457"/>
    </source>
</evidence>
<reference evidence="10" key="1">
    <citation type="submission" date="2017-09" db="EMBL/GenBank/DDBJ databases">
        <title>The Reconstruction of 2,631 Draft Metagenome-Assembled Genomes from the Global Oceans.</title>
        <authorList>
            <person name="Tully B.J."/>
            <person name="Graham E.D."/>
            <person name="Heidelberg J.F."/>
        </authorList>
    </citation>
    <scope>NUCLEOTIDE SEQUENCE [LARGE SCALE GENOMIC DNA]</scope>
</reference>
<evidence type="ECO:0000313" key="10">
    <source>
        <dbReference type="Proteomes" id="UP000226712"/>
    </source>
</evidence>
<dbReference type="GO" id="GO:0006412">
    <property type="term" value="P:translation"/>
    <property type="evidence" value="ECO:0007669"/>
    <property type="project" value="UniProtKB-UniRule"/>
</dbReference>
<evidence type="ECO:0000256" key="4">
    <source>
        <dbReference type="ARBA" id="ARBA00022980"/>
    </source>
</evidence>
<evidence type="ECO:0000256" key="5">
    <source>
        <dbReference type="ARBA" id="ARBA00023274"/>
    </source>
</evidence>
<dbReference type="Gene3D" id="3.30.1430.10">
    <property type="match status" value="1"/>
</dbReference>
<dbReference type="InterPro" id="IPR019928">
    <property type="entry name" value="Ribosomal_uL3_arc"/>
</dbReference>
<feature type="compositionally biased region" description="Basic residues" evidence="8">
    <location>
        <begin position="117"/>
        <end position="127"/>
    </location>
</feature>
<dbReference type="InterPro" id="IPR045077">
    <property type="entry name" value="L3_arc_euk"/>
</dbReference>
<sequence length="409" mass="45545">MVGGHKPRSGSLAYYPRVRAKRQLANFSTYPTIKTESSKPINFFGFKAGMTTIFGKNAQEKSVNFGTETAIPATIIECPPIKIIGARVYKKTTDGLKALGEATIEKPGKHLRDKVKAFKKQGKKQTKTTKGSSAEGTSKSEGTKTYSKFEDLEKFKEKAVKVVLLSELQPSATGIGKKKADVAELTLNGTIEQQLAFAKEKFGKEIRINDVFEVQEFIDVRAVNKGKGFQGPVKRFGIKIQRPKAKKHRAVGSISPWHPATVMWTVPRPGQMGYHTRTEYNKRILFVENDPKTISPPQGLVNYGILKNDFIVVSGSVPGPAKRTIALRHAIRKVDKNLAKYTDLQLPYGTEEKVEAVKEEKKSEPAKEKKTEEKVEKKEEAKPEKKEVKEKVKEAKAEAKEESKGAEKK</sequence>
<evidence type="ECO:0000313" key="9">
    <source>
        <dbReference type="EMBL" id="MAG18041.1"/>
    </source>
</evidence>
<feature type="compositionally biased region" description="Polar residues" evidence="8">
    <location>
        <begin position="132"/>
        <end position="143"/>
    </location>
</feature>
<comment type="caution">
    <text evidence="9">The sequence shown here is derived from an EMBL/GenBank/DDBJ whole genome shotgun (WGS) entry which is preliminary data.</text>
</comment>
<dbReference type="InterPro" id="IPR009000">
    <property type="entry name" value="Transl_B-barrel_sf"/>
</dbReference>
<dbReference type="PANTHER" id="PTHR11363:SF5">
    <property type="entry name" value="LARGE RIBOSOMAL SUBUNIT PROTEIN UL3"/>
    <property type="match status" value="1"/>
</dbReference>
<dbReference type="GO" id="GO:0022625">
    <property type="term" value="C:cytosolic large ribosomal subunit"/>
    <property type="evidence" value="ECO:0007669"/>
    <property type="project" value="UniProtKB-UniRule"/>
</dbReference>
<comment type="similarity">
    <text evidence="1">Belongs to the universal ribosomal protein uL3 family.</text>
</comment>
<dbReference type="Gene3D" id="2.40.30.10">
    <property type="entry name" value="Translation factors"/>
    <property type="match status" value="1"/>
</dbReference>
<evidence type="ECO:0000256" key="1">
    <source>
        <dbReference type="ARBA" id="ARBA00006540"/>
    </source>
</evidence>
<feature type="region of interest" description="Disordered" evidence="8">
    <location>
        <begin position="115"/>
        <end position="143"/>
    </location>
</feature>
<keyword evidence="3" id="KW-0694">RNA-binding</keyword>
<protein>
    <recommendedName>
        <fullName evidence="6 7">50S ribosomal protein L3</fullName>
    </recommendedName>
</protein>
<dbReference type="SUPFAM" id="SSF50447">
    <property type="entry name" value="Translation proteins"/>
    <property type="match status" value="1"/>
</dbReference>